<evidence type="ECO:0000313" key="3">
    <source>
        <dbReference type="Proteomes" id="UP000799118"/>
    </source>
</evidence>
<feature type="domain" description="Helicase ATP-binding" evidence="1">
    <location>
        <begin position="1"/>
        <end position="185"/>
    </location>
</feature>
<reference evidence="2" key="1">
    <citation type="journal article" date="2019" name="Environ. Microbiol.">
        <title>Fungal ecological strategies reflected in gene transcription - a case study of two litter decomposers.</title>
        <authorList>
            <person name="Barbi F."/>
            <person name="Kohler A."/>
            <person name="Barry K."/>
            <person name="Baskaran P."/>
            <person name="Daum C."/>
            <person name="Fauchery L."/>
            <person name="Ihrmark K."/>
            <person name="Kuo A."/>
            <person name="LaButti K."/>
            <person name="Lipzen A."/>
            <person name="Morin E."/>
            <person name="Grigoriev I.V."/>
            <person name="Henrissat B."/>
            <person name="Lindahl B."/>
            <person name="Martin F."/>
        </authorList>
    </citation>
    <scope>NUCLEOTIDE SEQUENCE</scope>
    <source>
        <strain evidence="2">JB14</strain>
    </source>
</reference>
<organism evidence="2 3">
    <name type="scientific">Gymnopus androsaceus JB14</name>
    <dbReference type="NCBI Taxonomy" id="1447944"/>
    <lineage>
        <taxon>Eukaryota</taxon>
        <taxon>Fungi</taxon>
        <taxon>Dikarya</taxon>
        <taxon>Basidiomycota</taxon>
        <taxon>Agaricomycotina</taxon>
        <taxon>Agaricomycetes</taxon>
        <taxon>Agaricomycetidae</taxon>
        <taxon>Agaricales</taxon>
        <taxon>Marasmiineae</taxon>
        <taxon>Omphalotaceae</taxon>
        <taxon>Gymnopus</taxon>
    </lineage>
</organism>
<sequence>VAFTATGDGKSALFIVPILAHLEISTHPAMYPAFLVKSQPVVMVITPTKGLATSLLSEAFGISGFSYCHERISEYRIDQINLEALICECRSWNLICVDPEHLASPEWRRIIYHETFCSNLTKFVVDESHLIESWGSSGFRPQFEHIDAFIKGCLPAAIPVVVTTATCAPGTETCALCTALGIGRKTIIHVSTIPEAYAMFEYLWDHIPQQYHRFCRIQMYHSVCPDAYNMETFDCIDSDPYLQVVIGTPAIRQGINRRKVLDSI</sequence>
<dbReference type="InterPro" id="IPR027417">
    <property type="entry name" value="P-loop_NTPase"/>
</dbReference>
<evidence type="ECO:0000313" key="2">
    <source>
        <dbReference type="EMBL" id="KAE9385859.1"/>
    </source>
</evidence>
<dbReference type="SUPFAM" id="SSF52540">
    <property type="entry name" value="P-loop containing nucleoside triphosphate hydrolases"/>
    <property type="match status" value="1"/>
</dbReference>
<dbReference type="Gene3D" id="3.40.50.300">
    <property type="entry name" value="P-loop containing nucleotide triphosphate hydrolases"/>
    <property type="match status" value="1"/>
</dbReference>
<dbReference type="AlphaFoldDB" id="A0A6A4GJJ7"/>
<dbReference type="OrthoDB" id="3260945at2759"/>
<feature type="non-terminal residue" evidence="2">
    <location>
        <position position="264"/>
    </location>
</feature>
<evidence type="ECO:0000259" key="1">
    <source>
        <dbReference type="PROSITE" id="PS51192"/>
    </source>
</evidence>
<proteinExistence type="predicted"/>
<feature type="non-terminal residue" evidence="2">
    <location>
        <position position="1"/>
    </location>
</feature>
<dbReference type="GO" id="GO:0005524">
    <property type="term" value="F:ATP binding"/>
    <property type="evidence" value="ECO:0007669"/>
    <property type="project" value="InterPro"/>
</dbReference>
<gene>
    <name evidence="2" type="ORF">BT96DRAFT_786393</name>
</gene>
<name>A0A6A4GJJ7_9AGAR</name>
<dbReference type="InterPro" id="IPR011545">
    <property type="entry name" value="DEAD/DEAH_box_helicase_dom"/>
</dbReference>
<protein>
    <recommendedName>
        <fullName evidence="1">Helicase ATP-binding domain-containing protein</fullName>
    </recommendedName>
</protein>
<keyword evidence="3" id="KW-1185">Reference proteome</keyword>
<dbReference type="Proteomes" id="UP000799118">
    <property type="component" value="Unassembled WGS sequence"/>
</dbReference>
<dbReference type="GO" id="GO:0003676">
    <property type="term" value="F:nucleic acid binding"/>
    <property type="evidence" value="ECO:0007669"/>
    <property type="project" value="InterPro"/>
</dbReference>
<dbReference type="PROSITE" id="PS51192">
    <property type="entry name" value="HELICASE_ATP_BIND_1"/>
    <property type="match status" value="1"/>
</dbReference>
<dbReference type="InterPro" id="IPR014001">
    <property type="entry name" value="Helicase_ATP-bd"/>
</dbReference>
<accession>A0A6A4GJJ7</accession>
<dbReference type="EMBL" id="ML769938">
    <property type="protein sequence ID" value="KAE9385859.1"/>
    <property type="molecule type" value="Genomic_DNA"/>
</dbReference>
<dbReference type="Pfam" id="PF00270">
    <property type="entry name" value="DEAD"/>
    <property type="match status" value="1"/>
</dbReference>